<dbReference type="InterPro" id="IPR036291">
    <property type="entry name" value="NAD(P)-bd_dom_sf"/>
</dbReference>
<sequence>MQGLVFDGDRRVSLRSFPDPKPGEGEIVIRVTASGMCGSDLHYYRAPADSTPDSATACIGGHEPAGVVEELGPGTSSGLAIGDRVMIHHYAGCGQCGACRSGWTQMCTTSAPLVYGKNADGAHAPYMRVAAGSALHLPDALSPEAGAAIGCGTGTAWGALERLGDIGGADVVVSGQGPVGLSATMLAAARGARVIAVDLEPERLAQSSRFGAAETVDAGSVDVAAAIRELTGGSGASAVVETSGATAAAKSAVDALAPWGRLCVVGLGGTVELDVRRYLSRQLTVMTSWSLSSVQQLECAAFIERHKLPVDDLFSDRWSLDQAEEAYIKFDKQDAGKGVFVF</sequence>
<dbReference type="GO" id="GO:0016491">
    <property type="term" value="F:oxidoreductase activity"/>
    <property type="evidence" value="ECO:0007669"/>
    <property type="project" value="UniProtKB-KW"/>
</dbReference>
<dbReference type="Pfam" id="PF08240">
    <property type="entry name" value="ADH_N"/>
    <property type="match status" value="1"/>
</dbReference>
<keyword evidence="2" id="KW-0560">Oxidoreductase</keyword>
<dbReference type="PANTHER" id="PTHR43401:SF5">
    <property type="entry name" value="ALCOHOL DEHYDROGENASE-RELATED"/>
    <property type="match status" value="1"/>
</dbReference>
<dbReference type="CDD" id="cd08239">
    <property type="entry name" value="THR_DH_like"/>
    <property type="match status" value="1"/>
</dbReference>
<evidence type="ECO:0000256" key="2">
    <source>
        <dbReference type="ARBA" id="ARBA00023002"/>
    </source>
</evidence>
<dbReference type="InterPro" id="IPR013154">
    <property type="entry name" value="ADH-like_N"/>
</dbReference>
<evidence type="ECO:0000313" key="4">
    <source>
        <dbReference type="EMBL" id="TWH08968.1"/>
    </source>
</evidence>
<evidence type="ECO:0000259" key="3">
    <source>
        <dbReference type="SMART" id="SM00829"/>
    </source>
</evidence>
<reference evidence="4 5" key="1">
    <citation type="submission" date="2019-07" db="EMBL/GenBank/DDBJ databases">
        <title>Genome sequencing of lignin-degrading bacterial isolates.</title>
        <authorList>
            <person name="Gladden J."/>
        </authorList>
    </citation>
    <scope>NUCLEOTIDE SEQUENCE [LARGE SCALE GENOMIC DNA]</scope>
    <source>
        <strain evidence="4 5">J45</strain>
    </source>
</reference>
<gene>
    <name evidence="4" type="ORF">L618_006300000030</name>
</gene>
<dbReference type="SMART" id="SM00829">
    <property type="entry name" value="PKS_ER"/>
    <property type="match status" value="1"/>
</dbReference>
<dbReference type="InterPro" id="IPR013149">
    <property type="entry name" value="ADH-like_C"/>
</dbReference>
<organism evidence="4 5">
    <name type="scientific">Rhodococcus rhodochrous J45</name>
    <dbReference type="NCBI Taxonomy" id="935266"/>
    <lineage>
        <taxon>Bacteria</taxon>
        <taxon>Bacillati</taxon>
        <taxon>Actinomycetota</taxon>
        <taxon>Actinomycetes</taxon>
        <taxon>Mycobacteriales</taxon>
        <taxon>Nocardiaceae</taxon>
        <taxon>Rhodococcus</taxon>
    </lineage>
</organism>
<comment type="caution">
    <text evidence="4">The sequence shown here is derived from an EMBL/GenBank/DDBJ whole genome shotgun (WGS) entry which is preliminary data.</text>
</comment>
<proteinExistence type="predicted"/>
<comment type="cofactor">
    <cofactor evidence="1">
        <name>Zn(2+)</name>
        <dbReference type="ChEBI" id="CHEBI:29105"/>
    </cofactor>
</comment>
<protein>
    <submittedName>
        <fullName evidence="4">Threonine dehydrogenase-like Zn-dependent dehydrogenase</fullName>
    </submittedName>
</protein>
<dbReference type="Pfam" id="PF00107">
    <property type="entry name" value="ADH_zinc_N"/>
    <property type="match status" value="1"/>
</dbReference>
<dbReference type="InterPro" id="IPR011032">
    <property type="entry name" value="GroES-like_sf"/>
</dbReference>
<dbReference type="Gene3D" id="3.90.180.10">
    <property type="entry name" value="Medium-chain alcohol dehydrogenases, catalytic domain"/>
    <property type="match status" value="1"/>
</dbReference>
<dbReference type="SUPFAM" id="SSF51735">
    <property type="entry name" value="NAD(P)-binding Rossmann-fold domains"/>
    <property type="match status" value="1"/>
</dbReference>
<feature type="domain" description="Enoyl reductase (ER)" evidence="3">
    <location>
        <begin position="8"/>
        <end position="340"/>
    </location>
</feature>
<dbReference type="EMBL" id="VLJT01000065">
    <property type="protein sequence ID" value="TWH08968.1"/>
    <property type="molecule type" value="Genomic_DNA"/>
</dbReference>
<dbReference type="RefSeq" id="WP_145693198.1">
    <property type="nucleotide sequence ID" value="NZ_VLJT01000065.1"/>
</dbReference>
<evidence type="ECO:0000256" key="1">
    <source>
        <dbReference type="ARBA" id="ARBA00001947"/>
    </source>
</evidence>
<dbReference type="AlphaFoldDB" id="A0A562DH71"/>
<name>A0A562DH71_RHORH</name>
<evidence type="ECO:0000313" key="5">
    <source>
        <dbReference type="Proteomes" id="UP000317573"/>
    </source>
</evidence>
<dbReference type="InterPro" id="IPR050129">
    <property type="entry name" value="Zn_alcohol_dh"/>
</dbReference>
<dbReference type="PANTHER" id="PTHR43401">
    <property type="entry name" value="L-THREONINE 3-DEHYDROGENASE"/>
    <property type="match status" value="1"/>
</dbReference>
<dbReference type="SUPFAM" id="SSF50129">
    <property type="entry name" value="GroES-like"/>
    <property type="match status" value="1"/>
</dbReference>
<dbReference type="InterPro" id="IPR020843">
    <property type="entry name" value="ER"/>
</dbReference>
<dbReference type="Proteomes" id="UP000317573">
    <property type="component" value="Unassembled WGS sequence"/>
</dbReference>
<accession>A0A562DH71</accession>